<keyword evidence="2" id="KW-1185">Reference proteome</keyword>
<dbReference type="AlphaFoldDB" id="A0A5C4SBK0"/>
<dbReference type="RefSeq" id="WP_139698907.1">
    <property type="nucleotide sequence ID" value="NZ_CP074074.1"/>
</dbReference>
<organism evidence="1 2">
    <name type="scientific">Allotamlana fucoidanivorans</name>
    <dbReference type="NCBI Taxonomy" id="2583814"/>
    <lineage>
        <taxon>Bacteria</taxon>
        <taxon>Pseudomonadati</taxon>
        <taxon>Bacteroidota</taxon>
        <taxon>Flavobacteriia</taxon>
        <taxon>Flavobacteriales</taxon>
        <taxon>Flavobacteriaceae</taxon>
        <taxon>Allotamlana</taxon>
    </lineage>
</organism>
<dbReference type="EMBL" id="VDCS01000041">
    <property type="protein sequence ID" value="TNJ40845.1"/>
    <property type="molecule type" value="Genomic_DNA"/>
</dbReference>
<gene>
    <name evidence="1" type="ORF">FGF67_16750</name>
</gene>
<evidence type="ECO:0000313" key="1">
    <source>
        <dbReference type="EMBL" id="TNJ40845.1"/>
    </source>
</evidence>
<evidence type="ECO:0000313" key="2">
    <source>
        <dbReference type="Proteomes" id="UP000308713"/>
    </source>
</evidence>
<reference evidence="1 2" key="1">
    <citation type="submission" date="2019-05" db="EMBL/GenBank/DDBJ databases">
        <title>Tamlana fucoidanivorans sp. nov., isolated from the surface of algae collected from Fujian province in China.</title>
        <authorList>
            <person name="Li J."/>
        </authorList>
    </citation>
    <scope>NUCLEOTIDE SEQUENCE [LARGE SCALE GENOMIC DNA]</scope>
    <source>
        <strain evidence="1 2">CW2-9</strain>
    </source>
</reference>
<comment type="caution">
    <text evidence="1">The sequence shown here is derived from an EMBL/GenBank/DDBJ whole genome shotgun (WGS) entry which is preliminary data.</text>
</comment>
<sequence length="172" mass="18103">MTLLCSSVTAQDIKNTLGANGNFVVEDENNVSLLNVSSLDGSITSSNLAGTGNNYLSVDSSGNFIRSSGSLELSVNVISSSTYSALSSDYTLITLTDTTITMPDAANSIGRVLVIKNPQNQSIVNITSTDPNDRFDGALGVQLNNSWEFVIIQAVTTQAWVIIGGNGYVLTN</sequence>
<protein>
    <submittedName>
        <fullName evidence="1">Uncharacterized protein</fullName>
    </submittedName>
</protein>
<name>A0A5C4SBK0_9FLAO</name>
<dbReference type="Proteomes" id="UP000308713">
    <property type="component" value="Unassembled WGS sequence"/>
</dbReference>
<proteinExistence type="predicted"/>
<accession>A0A5C4SBK0</accession>